<feature type="domain" description="Glycine zipper 2TM" evidence="5">
    <location>
        <begin position="60"/>
        <end position="100"/>
    </location>
</feature>
<dbReference type="Proteomes" id="UP000001235">
    <property type="component" value="Chromosome"/>
</dbReference>
<organism evidence="6 7">
    <name type="scientific">Gallionella capsiferriformans (strain ES-2)</name>
    <name type="common">Gallionella ferruginea capsiferriformans (strain ES-2)</name>
    <dbReference type="NCBI Taxonomy" id="395494"/>
    <lineage>
        <taxon>Bacteria</taxon>
        <taxon>Pseudomonadati</taxon>
        <taxon>Pseudomonadota</taxon>
        <taxon>Betaproteobacteria</taxon>
        <taxon>Nitrosomonadales</taxon>
        <taxon>Gallionellaceae</taxon>
        <taxon>Gallionella</taxon>
    </lineage>
</organism>
<dbReference type="HOGENOM" id="CLU_094245_2_0_4"/>
<proteinExistence type="predicted"/>
<dbReference type="AlphaFoldDB" id="D9SJA0"/>
<dbReference type="PANTHER" id="PTHR35603">
    <property type="match status" value="1"/>
</dbReference>
<dbReference type="NCBIfam" id="NF008437">
    <property type="entry name" value="PRK11280.1"/>
    <property type="match status" value="1"/>
</dbReference>
<evidence type="ECO:0000313" key="7">
    <source>
        <dbReference type="Proteomes" id="UP000001235"/>
    </source>
</evidence>
<sequence length="183" mass="19652" precursor="true">MKKSLFALSLLSLCGSVYASELVDTARVISSTPVYERVNEPRRECWNENVQSAPKERSIGGAVLGGIAGGILGNQVGGGNGQTVATAAGAIAGAVVGDRIANPDQPARTEQGQRCRDVDNYRDVIKGYTVTYRYNGQEATTTLPYQPGSTIKVGISVIEDQTRSGRNQGGQYNDRHYRQGERN</sequence>
<dbReference type="Pfam" id="PF05433">
    <property type="entry name" value="Rick_17kDa_Anti"/>
    <property type="match status" value="1"/>
</dbReference>
<evidence type="ECO:0000256" key="3">
    <source>
        <dbReference type="SAM" id="MobiDB-lite"/>
    </source>
</evidence>
<dbReference type="STRING" id="395494.Galf_2285"/>
<keyword evidence="7" id="KW-1185">Reference proteome</keyword>
<comment type="subcellular location">
    <subcellularLocation>
        <location evidence="1">Membrane</location>
    </subcellularLocation>
</comment>
<evidence type="ECO:0000313" key="6">
    <source>
        <dbReference type="EMBL" id="ADL56288.1"/>
    </source>
</evidence>
<feature type="compositionally biased region" description="Basic and acidic residues" evidence="3">
    <location>
        <begin position="173"/>
        <end position="183"/>
    </location>
</feature>
<gene>
    <name evidence="6" type="ordered locus">Galf_2285</name>
</gene>
<dbReference type="KEGG" id="gca:Galf_2285"/>
<evidence type="ECO:0000256" key="4">
    <source>
        <dbReference type="SAM" id="SignalP"/>
    </source>
</evidence>
<dbReference type="eggNOG" id="COG3134">
    <property type="taxonomic scope" value="Bacteria"/>
</dbReference>
<dbReference type="RefSeq" id="WP_013294211.1">
    <property type="nucleotide sequence ID" value="NC_014394.1"/>
</dbReference>
<keyword evidence="4" id="KW-0732">Signal</keyword>
<feature type="signal peptide" evidence="4">
    <location>
        <begin position="1"/>
        <end position="19"/>
    </location>
</feature>
<dbReference type="GO" id="GO:0019867">
    <property type="term" value="C:outer membrane"/>
    <property type="evidence" value="ECO:0007669"/>
    <property type="project" value="InterPro"/>
</dbReference>
<feature type="region of interest" description="Disordered" evidence="3">
    <location>
        <begin position="160"/>
        <end position="183"/>
    </location>
</feature>
<evidence type="ECO:0000256" key="1">
    <source>
        <dbReference type="ARBA" id="ARBA00004370"/>
    </source>
</evidence>
<accession>D9SJA0</accession>
<reference evidence="6 7" key="1">
    <citation type="submission" date="2010-08" db="EMBL/GenBank/DDBJ databases">
        <title>Complete sequence of Gallionella capsiferriformans ES-2.</title>
        <authorList>
            <consortium name="US DOE Joint Genome Institute"/>
            <person name="Lucas S."/>
            <person name="Copeland A."/>
            <person name="Lapidus A."/>
            <person name="Cheng J.-F."/>
            <person name="Bruce D."/>
            <person name="Goodwin L."/>
            <person name="Pitluck S."/>
            <person name="Chertkov O."/>
            <person name="Davenport K.W."/>
            <person name="Detter J.C."/>
            <person name="Han C."/>
            <person name="Tapia R."/>
            <person name="Land M."/>
            <person name="Hauser L."/>
            <person name="Chang Y.-J."/>
            <person name="Jeffries C."/>
            <person name="Kyrpides N."/>
            <person name="Ivanova N."/>
            <person name="Mikhailova N."/>
            <person name="Shelobolina E.S."/>
            <person name="Picardal F."/>
            <person name="Roden E."/>
            <person name="Emerson D."/>
            <person name="Woyke T."/>
        </authorList>
    </citation>
    <scope>NUCLEOTIDE SEQUENCE [LARGE SCALE GENOMIC DNA]</scope>
    <source>
        <strain evidence="6 7">ES-2</strain>
    </source>
</reference>
<protein>
    <recommendedName>
        <fullName evidence="5">Glycine zipper 2TM domain-containing protein</fullName>
    </recommendedName>
</protein>
<name>D9SJA0_GALCS</name>
<dbReference type="InterPro" id="IPR008816">
    <property type="entry name" value="Gly_zipper_2TM_dom"/>
</dbReference>
<dbReference type="InterPro" id="IPR051407">
    <property type="entry name" value="Bact_OM_lipoprot/Surf_antigen"/>
</dbReference>
<evidence type="ECO:0000259" key="5">
    <source>
        <dbReference type="Pfam" id="PF05433"/>
    </source>
</evidence>
<evidence type="ECO:0000256" key="2">
    <source>
        <dbReference type="ARBA" id="ARBA00023136"/>
    </source>
</evidence>
<dbReference type="PANTHER" id="PTHR35603:SF2">
    <property type="entry name" value="OUTER MEMBRANE LIPOPROTEIN"/>
    <property type="match status" value="1"/>
</dbReference>
<dbReference type="EMBL" id="CP002159">
    <property type="protein sequence ID" value="ADL56288.1"/>
    <property type="molecule type" value="Genomic_DNA"/>
</dbReference>
<keyword evidence="2" id="KW-0472">Membrane</keyword>
<feature type="chain" id="PRO_5003128201" description="Glycine zipper 2TM domain-containing protein" evidence="4">
    <location>
        <begin position="20"/>
        <end position="183"/>
    </location>
</feature>